<gene>
    <name evidence="4" type="ORF">KTH90_20530</name>
</gene>
<keyword evidence="2" id="KW-0067">ATP-binding</keyword>
<dbReference type="PANTHER" id="PTHR45661:SF3">
    <property type="entry name" value="IG-LIKE DOMAIN-CONTAINING PROTEIN"/>
    <property type="match status" value="1"/>
</dbReference>
<dbReference type="CDD" id="cd10170">
    <property type="entry name" value="ASKHA_NBD_HSP70"/>
    <property type="match status" value="1"/>
</dbReference>
<proteinExistence type="predicted"/>
<dbReference type="Proteomes" id="UP001314681">
    <property type="component" value="Unassembled WGS sequence"/>
</dbReference>
<accession>A0ABS6KCZ4</accession>
<dbReference type="InterPro" id="IPR053139">
    <property type="entry name" value="Surface_bspA-like"/>
</dbReference>
<dbReference type="Gene3D" id="3.30.420.40">
    <property type="match status" value="2"/>
</dbReference>
<dbReference type="Pfam" id="PF00012">
    <property type="entry name" value="HSP70"/>
    <property type="match status" value="1"/>
</dbReference>
<dbReference type="PANTHER" id="PTHR45661">
    <property type="entry name" value="SURFACE ANTIGEN"/>
    <property type="match status" value="1"/>
</dbReference>
<keyword evidence="3" id="KW-0143">Chaperone</keyword>
<comment type="caution">
    <text evidence="4">The sequence shown here is derived from an EMBL/GenBank/DDBJ whole genome shotgun (WGS) entry which is preliminary data.</text>
</comment>
<dbReference type="Pfam" id="PF13306">
    <property type="entry name" value="LRR_5"/>
    <property type="match status" value="1"/>
</dbReference>
<evidence type="ECO:0000313" key="4">
    <source>
        <dbReference type="EMBL" id="MBU9728389.1"/>
    </source>
</evidence>
<dbReference type="InterPro" id="IPR026906">
    <property type="entry name" value="LRR_5"/>
</dbReference>
<dbReference type="InterPro" id="IPR013126">
    <property type="entry name" value="Hsp_70_fam"/>
</dbReference>
<dbReference type="InterPro" id="IPR032675">
    <property type="entry name" value="LRR_dom_sf"/>
</dbReference>
<keyword evidence="1" id="KW-0547">Nucleotide-binding</keyword>
<name>A0ABS6KCZ4_9FIRM</name>
<dbReference type="Gene3D" id="3.80.10.10">
    <property type="entry name" value="Ribonuclease Inhibitor"/>
    <property type="match status" value="2"/>
</dbReference>
<dbReference type="RefSeq" id="WP_238727402.1">
    <property type="nucleotide sequence ID" value="NZ_JAHQCX010000019.1"/>
</dbReference>
<dbReference type="SUPFAM" id="SSF53067">
    <property type="entry name" value="Actin-like ATPase domain"/>
    <property type="match status" value="2"/>
</dbReference>
<protein>
    <submittedName>
        <fullName evidence="4">Leucine-rich repeat protein</fullName>
    </submittedName>
</protein>
<evidence type="ECO:0000313" key="5">
    <source>
        <dbReference type="Proteomes" id="UP001314681"/>
    </source>
</evidence>
<evidence type="ECO:0000256" key="3">
    <source>
        <dbReference type="ARBA" id="ARBA00023186"/>
    </source>
</evidence>
<evidence type="ECO:0000256" key="2">
    <source>
        <dbReference type="ARBA" id="ARBA00022840"/>
    </source>
</evidence>
<organism evidence="4 5">
    <name type="scientific">Diplocloster modestus</name>
    <dbReference type="NCBI Taxonomy" id="2850322"/>
    <lineage>
        <taxon>Bacteria</taxon>
        <taxon>Bacillati</taxon>
        <taxon>Bacillota</taxon>
        <taxon>Clostridia</taxon>
        <taxon>Lachnospirales</taxon>
        <taxon>Lachnospiraceae</taxon>
        <taxon>Diplocloster</taxon>
    </lineage>
</organism>
<reference evidence="4 5" key="1">
    <citation type="submission" date="2021-06" db="EMBL/GenBank/DDBJ databases">
        <title>Description of novel taxa of the family Lachnospiraceae.</title>
        <authorList>
            <person name="Chaplin A.V."/>
            <person name="Sokolova S.R."/>
            <person name="Pikina A.P."/>
            <person name="Korzhanova M."/>
            <person name="Belova V."/>
            <person name="Korostin D."/>
            <person name="Efimov B.A."/>
        </authorList>
    </citation>
    <scope>NUCLEOTIDE SEQUENCE [LARGE SCALE GENOMIC DNA]</scope>
    <source>
        <strain evidence="4 5">ASD4241</strain>
    </source>
</reference>
<evidence type="ECO:0000256" key="1">
    <source>
        <dbReference type="ARBA" id="ARBA00022741"/>
    </source>
</evidence>
<sequence length="748" mass="82990">MSVKRVVGIDFGTSTSVVRVKRYEENGQPMGDRLSVSNVIFDGYDNVPTLVQIPDDAVISPELKVAEADCEFGRFAASEQPGMKTWRNFKTDLESGEEEIRSRARWLTRQFFGYLYRQYRQQSIQLGDNSDEEIVFVSYPAKYGPKEREIIVSAAREAGFRNVRGITEPEAAVKALMVQGEKELREQKLLSAERPAYLLFADMGAGTTDLAVCRYEKGRTEILTTWPDEKTSICFGGKEIDSILCGFVENYLRQNSEVVPSYFTDNFREKYIETIKTWKEITVSRTLKRGKEVAYFEAVKNPFPLLPDFSPMISRRELENTACEYLKNFAVLVNGCLEEAAKGSQSFAGGESVDLVFLTGGHSQWYFIPEILTGKAPRLGEVTMPKIQAEPSRIRISGKPQDTVAVGMAYALLREKVSREEPKNKAVDEQTVLHEDSVIDADAIVKADAQKQPTPPRPLTPRILTKELAEQMFAGVAMIQVPEGFCEIGEDAFNNFMTNSLKGTFRNMFAKNPPRPYSVSLPKGLRHIRKSAFEHCGDLSTVSMPEGLISIGNAAFDSCKDLRNVTIPGSVQSIGIGAFSGCTSLRKIVIPDGIRDIPQRAFYGCANLDQVTIPKSVRKIGDSAFAMCKILNMEIPDGVQEIGASAFSRCTWGMKNVKLPGSVRAIGHSAFNGCSAISTIEIPEGVRKIAWDTFKNCTLLSSVTIPVSVKEIEDSAFLGCKSYMTIKSSPGSCAEAYARKRGFQFERI</sequence>
<dbReference type="SUPFAM" id="SSF52058">
    <property type="entry name" value="L domain-like"/>
    <property type="match status" value="1"/>
</dbReference>
<dbReference type="Gene3D" id="3.90.640.10">
    <property type="entry name" value="Actin, Chain A, domain 4"/>
    <property type="match status" value="1"/>
</dbReference>
<dbReference type="InterPro" id="IPR043129">
    <property type="entry name" value="ATPase_NBD"/>
</dbReference>
<keyword evidence="5" id="KW-1185">Reference proteome</keyword>
<dbReference type="EMBL" id="JAHQCX010000019">
    <property type="protein sequence ID" value="MBU9728389.1"/>
    <property type="molecule type" value="Genomic_DNA"/>
</dbReference>